<evidence type="ECO:0000256" key="3">
    <source>
        <dbReference type="ARBA" id="ARBA00022692"/>
    </source>
</evidence>
<dbReference type="PANTHER" id="PTHR32322:SF18">
    <property type="entry name" value="S-ADENOSYLMETHIONINE_S-ADENOSYLHOMOCYSTEINE TRANSPORTER"/>
    <property type="match status" value="1"/>
</dbReference>
<feature type="domain" description="EamA" evidence="7">
    <location>
        <begin position="4"/>
        <end position="98"/>
    </location>
</feature>
<evidence type="ECO:0000256" key="5">
    <source>
        <dbReference type="ARBA" id="ARBA00023136"/>
    </source>
</evidence>
<evidence type="ECO:0000256" key="6">
    <source>
        <dbReference type="SAM" id="Phobius"/>
    </source>
</evidence>
<evidence type="ECO:0000259" key="7">
    <source>
        <dbReference type="Pfam" id="PF00892"/>
    </source>
</evidence>
<evidence type="ECO:0000256" key="1">
    <source>
        <dbReference type="ARBA" id="ARBA00004651"/>
    </source>
</evidence>
<evidence type="ECO:0000313" key="9">
    <source>
        <dbReference type="Proteomes" id="UP000673821"/>
    </source>
</evidence>
<dbReference type="Proteomes" id="UP000673821">
    <property type="component" value="Unassembled WGS sequence"/>
</dbReference>
<feature type="transmembrane region" description="Helical" evidence="6">
    <location>
        <begin position="27"/>
        <end position="47"/>
    </location>
</feature>
<dbReference type="PANTHER" id="PTHR32322">
    <property type="entry name" value="INNER MEMBRANE TRANSPORTER"/>
    <property type="match status" value="1"/>
</dbReference>
<comment type="subcellular location">
    <subcellularLocation>
        <location evidence="1">Cell membrane</location>
        <topology evidence="1">Multi-pass membrane protein</topology>
    </subcellularLocation>
</comment>
<reference evidence="8 9" key="1">
    <citation type="submission" date="2021-02" db="EMBL/GenBank/DDBJ databases">
        <authorList>
            <person name="Vanwijnsberghe S."/>
        </authorList>
    </citation>
    <scope>NUCLEOTIDE SEQUENCE [LARGE SCALE GENOMIC DNA]</scope>
    <source>
        <strain evidence="8 9">R-69776</strain>
    </source>
</reference>
<dbReference type="InterPro" id="IPR037185">
    <property type="entry name" value="EmrE-like"/>
</dbReference>
<keyword evidence="9" id="KW-1185">Reference proteome</keyword>
<proteinExistence type="predicted"/>
<protein>
    <submittedName>
        <fullName evidence="8">Aromatic amino acid exporter YddG</fullName>
    </submittedName>
</protein>
<name>A0ABN7MZI5_9BURK</name>
<feature type="transmembrane region" description="Helical" evidence="6">
    <location>
        <begin position="179"/>
        <end position="197"/>
    </location>
</feature>
<feature type="transmembrane region" description="Helical" evidence="6">
    <location>
        <begin position="54"/>
        <end position="74"/>
    </location>
</feature>
<feature type="transmembrane region" description="Helical" evidence="6">
    <location>
        <begin position="209"/>
        <end position="226"/>
    </location>
</feature>
<feature type="transmembrane region" description="Helical" evidence="6">
    <location>
        <begin position="143"/>
        <end position="167"/>
    </location>
</feature>
<dbReference type="InterPro" id="IPR050638">
    <property type="entry name" value="AA-Vitamin_Transporters"/>
</dbReference>
<feature type="domain" description="EamA" evidence="7">
    <location>
        <begin position="150"/>
        <end position="280"/>
    </location>
</feature>
<feature type="transmembrane region" description="Helical" evidence="6">
    <location>
        <begin position="238"/>
        <end position="257"/>
    </location>
</feature>
<feature type="transmembrane region" description="Helical" evidence="6">
    <location>
        <begin position="110"/>
        <end position="131"/>
    </location>
</feature>
<dbReference type="Pfam" id="PF00892">
    <property type="entry name" value="EamA"/>
    <property type="match status" value="2"/>
</dbReference>
<keyword evidence="4 6" id="KW-1133">Transmembrane helix</keyword>
<accession>A0ABN7MZI5</accession>
<evidence type="ECO:0000256" key="4">
    <source>
        <dbReference type="ARBA" id="ARBA00022989"/>
    </source>
</evidence>
<keyword evidence="3 6" id="KW-0812">Transmembrane</keyword>
<organism evidence="8 9">
    <name type="scientific">Paraburkholderia nemoris</name>
    <dbReference type="NCBI Taxonomy" id="2793076"/>
    <lineage>
        <taxon>Bacteria</taxon>
        <taxon>Pseudomonadati</taxon>
        <taxon>Pseudomonadota</taxon>
        <taxon>Betaproteobacteria</taxon>
        <taxon>Burkholderiales</taxon>
        <taxon>Burkholderiaceae</taxon>
        <taxon>Paraburkholderia</taxon>
    </lineage>
</organism>
<comment type="caution">
    <text evidence="8">The sequence shown here is derived from an EMBL/GenBank/DDBJ whole genome shotgun (WGS) entry which is preliminary data.</text>
</comment>
<sequence>MALVGVIITILMWSTLAASVQLLHGVPTLFLNGVALTVGGLLGLPWAKEWRMPLPLFLAGSLSMFAYHVIYFYALQLGEPIGVSLIHYLWPMLIVLLAPRSSNSRRGVRWHLASAALGMGGAALACVSAIHPSTGLAGAQGHFNVSMIGAYALALLSAVAWAGYSLLGARNTAISSHSVGAFCLSAGLACLALYFATGQMPRVTEQQSAILFYLGIGPMGAAFYLWDYGMKKGDPRKVAVLSYATPVLSTIALSICLGTRMTFAMWIGTVMVAVSIAISSRSRESQTIRTAGLGAVQPSHLVDADFCTRIRSDSQMERE</sequence>
<feature type="transmembrane region" description="Helical" evidence="6">
    <location>
        <begin position="80"/>
        <end position="98"/>
    </location>
</feature>
<dbReference type="InterPro" id="IPR000620">
    <property type="entry name" value="EamA_dom"/>
</dbReference>
<feature type="transmembrane region" description="Helical" evidence="6">
    <location>
        <begin position="263"/>
        <end position="280"/>
    </location>
</feature>
<gene>
    <name evidence="8" type="primary">yddG</name>
    <name evidence="8" type="ORF">R69776_07017</name>
</gene>
<dbReference type="RefSeq" id="WP_200660787.1">
    <property type="nucleotide sequence ID" value="NZ_CAJNBH010000029.1"/>
</dbReference>
<keyword evidence="2" id="KW-1003">Cell membrane</keyword>
<dbReference type="EMBL" id="CAJNBH010000029">
    <property type="protein sequence ID" value="CAE6840382.1"/>
    <property type="molecule type" value="Genomic_DNA"/>
</dbReference>
<keyword evidence="5 6" id="KW-0472">Membrane</keyword>
<evidence type="ECO:0000313" key="8">
    <source>
        <dbReference type="EMBL" id="CAE6840382.1"/>
    </source>
</evidence>
<dbReference type="SUPFAM" id="SSF103481">
    <property type="entry name" value="Multidrug resistance efflux transporter EmrE"/>
    <property type="match status" value="2"/>
</dbReference>
<evidence type="ECO:0000256" key="2">
    <source>
        <dbReference type="ARBA" id="ARBA00022475"/>
    </source>
</evidence>